<dbReference type="GeneID" id="78820742"/>
<accession>A0ABD5XZ90</accession>
<evidence type="ECO:0000256" key="1">
    <source>
        <dbReference type="SAM" id="MobiDB-lite"/>
    </source>
</evidence>
<evidence type="ECO:0000313" key="3">
    <source>
        <dbReference type="Proteomes" id="UP001596432"/>
    </source>
</evidence>
<dbReference type="InterPro" id="IPR013211">
    <property type="entry name" value="LVIVD"/>
</dbReference>
<dbReference type="AlphaFoldDB" id="A0ABD5XZ90"/>
<reference evidence="2 3" key="1">
    <citation type="journal article" date="2019" name="Int. J. Syst. Evol. Microbiol.">
        <title>The Global Catalogue of Microorganisms (GCM) 10K type strain sequencing project: providing services to taxonomists for standard genome sequencing and annotation.</title>
        <authorList>
            <consortium name="The Broad Institute Genomics Platform"/>
            <consortium name="The Broad Institute Genome Sequencing Center for Infectious Disease"/>
            <person name="Wu L."/>
            <person name="Ma J."/>
        </authorList>
    </citation>
    <scope>NUCLEOTIDE SEQUENCE [LARGE SCALE GENOMIC DNA]</scope>
    <source>
        <strain evidence="2 3">XZYJT29</strain>
    </source>
</reference>
<feature type="compositionally biased region" description="Low complexity" evidence="1">
    <location>
        <begin position="533"/>
        <end position="550"/>
    </location>
</feature>
<comment type="caution">
    <text evidence="2">The sequence shown here is derived from an EMBL/GenBank/DDBJ whole genome shotgun (WGS) entry which is preliminary data.</text>
</comment>
<dbReference type="EMBL" id="JBHTAS010000001">
    <property type="protein sequence ID" value="MFC7140453.1"/>
    <property type="molecule type" value="Genomic_DNA"/>
</dbReference>
<dbReference type="SUPFAM" id="SSF101908">
    <property type="entry name" value="Putative isomerase YbhE"/>
    <property type="match status" value="1"/>
</dbReference>
<gene>
    <name evidence="2" type="ORF">ACFQMA_11510</name>
</gene>
<feature type="region of interest" description="Disordered" evidence="1">
    <location>
        <begin position="25"/>
        <end position="74"/>
    </location>
</feature>
<feature type="compositionally biased region" description="Low complexity" evidence="1">
    <location>
        <begin position="468"/>
        <end position="524"/>
    </location>
</feature>
<sequence>MRRREYLRSAVGAAGLVGIAGNALSAAGSDDNVSPSTQSTTASSTSTPQTTADGTDTDDGDGFSPLARIDVTNDDPRFKTTEAVMEPSGRYAFASRFDGFYVVDCDDPENPEIVGSYTGITAPDGREMGSFRDLKYNQGRLMLATDGGSQFRGIALFDVSDPTDPEPLKTYETAYRIHNADLHGEYAYLTTGSELEVVHVTPDEPESVATWSVTDYDDAYEDVSRGLRNLHDLYVQNGRAYLAYWDAGTWILDVSDPANPSHVGHATDYSAEDLAGLSGAELSEYALEPEGNDHYVQPDDDGDLLAVGGESWDLEHETIETDEPEEADLGGPSGIVLWDISDPADPEELSEIEPPMPPEGETTRRRGGYYTTSHNFEIAGDYLYSSWYRGGVKVHDISDPENPEELAHWADGDETSFWTARTGIPGEYFIATSYTHPTEDDGPGGFYTFPDPTDNTATVTPSGGSVDAGTASGTTAGPTATETPTETSTATATDTAAPAATDTAAPTDASTPTATPRATATQTPMAGGTDPGADAPTDESTATATDTTSGDGPGLGVLSGLAALGIGAWRLRGSDDGE</sequence>
<name>A0ABD5XZ90_9EURY</name>
<feature type="compositionally biased region" description="Polar residues" evidence="1">
    <location>
        <begin position="453"/>
        <end position="463"/>
    </location>
</feature>
<feature type="region of interest" description="Disordered" evidence="1">
    <location>
        <begin position="441"/>
        <end position="556"/>
    </location>
</feature>
<protein>
    <submittedName>
        <fullName evidence="2">LVIVD repeat-containing protein</fullName>
    </submittedName>
</protein>
<feature type="compositionally biased region" description="Low complexity" evidence="1">
    <location>
        <begin position="34"/>
        <end position="54"/>
    </location>
</feature>
<organism evidence="2 3">
    <name type="scientific">Halosimplex aquaticum</name>
    <dbReference type="NCBI Taxonomy" id="3026162"/>
    <lineage>
        <taxon>Archaea</taxon>
        <taxon>Methanobacteriati</taxon>
        <taxon>Methanobacteriota</taxon>
        <taxon>Stenosarchaea group</taxon>
        <taxon>Halobacteria</taxon>
        <taxon>Halobacteriales</taxon>
        <taxon>Haloarculaceae</taxon>
        <taxon>Halosimplex</taxon>
    </lineage>
</organism>
<keyword evidence="3" id="KW-1185">Reference proteome</keyword>
<feature type="region of interest" description="Disordered" evidence="1">
    <location>
        <begin position="345"/>
        <end position="367"/>
    </location>
</feature>
<dbReference type="RefSeq" id="WP_274326010.1">
    <property type="nucleotide sequence ID" value="NZ_CP118158.1"/>
</dbReference>
<proteinExistence type="predicted"/>
<evidence type="ECO:0000313" key="2">
    <source>
        <dbReference type="EMBL" id="MFC7140453.1"/>
    </source>
</evidence>
<dbReference type="Proteomes" id="UP001596432">
    <property type="component" value="Unassembled WGS sequence"/>
</dbReference>
<dbReference type="Pfam" id="PF08309">
    <property type="entry name" value="LVIVD"/>
    <property type="match status" value="3"/>
</dbReference>